<keyword evidence="6" id="KW-0808">Transferase</keyword>
<dbReference type="GO" id="GO:0009423">
    <property type="term" value="P:chorismate biosynthetic process"/>
    <property type="evidence" value="ECO:0007669"/>
    <property type="project" value="UniProtKB-UniPathway"/>
</dbReference>
<sequence>MNSFITNGPGVLRGSISLPGDKSISHRAVILGAIAQGRTMIKGLLESEDVLSTVDALRNMGVKIDHHKEEGMVIEGVGLYGLKDPGQSLNMGNSGTAMRLMAGVLAGQSFPSTLVGDDSLSQRPMSRVVEPLLALGADISVQNTGYPPIQIKPVKRLKGVDYVMPVASAQVKSAFLLAALCADGASRVKEPEQTRDHTERMLRGFGHSVSQQDDWISVIGGKELAGAKVVVPGDLSSAAFFIVGAAIAVESELILKNVGVNSTRTGVIEILRKMGASIDYLNENTICGEPTADLVVSSSPLRGVKIETHQVARAIDEFPILSIAAACARGKTTLHGAEELRVKESDRIRSIVSGLNELGISVEERPDGYSVTGGEILPGEVNSRSDHRIAMAFAIAGLVVSGSICIKDTLNVRTSFPGFVELAASIGLQIYEQSGSHRG</sequence>
<dbReference type="FunFam" id="3.65.10.10:FF:000005">
    <property type="entry name" value="3-phosphoshikimate 1-carboxyvinyltransferase"/>
    <property type="match status" value="1"/>
</dbReference>
<dbReference type="FunFam" id="3.65.10.10:FF:000006">
    <property type="entry name" value="3-phosphoshikimate 1-carboxyvinyltransferase"/>
    <property type="match status" value="1"/>
</dbReference>
<evidence type="ECO:0000256" key="6">
    <source>
        <dbReference type="ARBA" id="ARBA00022679"/>
    </source>
</evidence>
<accession>A0A381PW88</accession>
<dbReference type="PANTHER" id="PTHR21090:SF5">
    <property type="entry name" value="PENTAFUNCTIONAL AROM POLYPEPTIDE"/>
    <property type="match status" value="1"/>
</dbReference>
<name>A0A381PW88_9ZZZZ</name>
<evidence type="ECO:0000256" key="8">
    <source>
        <dbReference type="ARBA" id="ARBA00030046"/>
    </source>
</evidence>
<comment type="similarity">
    <text evidence="2">Belongs to the EPSP synthase family.</text>
</comment>
<dbReference type="SUPFAM" id="SSF55205">
    <property type="entry name" value="EPT/RTPC-like"/>
    <property type="match status" value="1"/>
</dbReference>
<dbReference type="InterPro" id="IPR013792">
    <property type="entry name" value="RNA3'P_cycl/enolpyr_Trfase_a/b"/>
</dbReference>
<evidence type="ECO:0000256" key="2">
    <source>
        <dbReference type="ARBA" id="ARBA00009948"/>
    </source>
</evidence>
<dbReference type="Pfam" id="PF00275">
    <property type="entry name" value="EPSP_synthase"/>
    <property type="match status" value="1"/>
</dbReference>
<dbReference type="PROSITE" id="PS00885">
    <property type="entry name" value="EPSP_SYNTHASE_2"/>
    <property type="match status" value="1"/>
</dbReference>
<dbReference type="EMBL" id="UINC01001117">
    <property type="protein sequence ID" value="SUZ71326.1"/>
    <property type="molecule type" value="Genomic_DNA"/>
</dbReference>
<dbReference type="HAMAP" id="MF_00210">
    <property type="entry name" value="EPSP_synth"/>
    <property type="match status" value="1"/>
</dbReference>
<comment type="catalytic activity">
    <reaction evidence="9">
        <text>3-phosphoshikimate + phosphoenolpyruvate = 5-O-(1-carboxyvinyl)-3-phosphoshikimate + phosphate</text>
        <dbReference type="Rhea" id="RHEA:21256"/>
        <dbReference type="ChEBI" id="CHEBI:43474"/>
        <dbReference type="ChEBI" id="CHEBI:57701"/>
        <dbReference type="ChEBI" id="CHEBI:58702"/>
        <dbReference type="ChEBI" id="CHEBI:145989"/>
        <dbReference type="EC" id="2.5.1.19"/>
    </reaction>
    <physiologicalReaction direction="left-to-right" evidence="9">
        <dbReference type="Rhea" id="RHEA:21257"/>
    </physiologicalReaction>
</comment>
<dbReference type="PANTHER" id="PTHR21090">
    <property type="entry name" value="AROM/DEHYDROQUINATE SYNTHASE"/>
    <property type="match status" value="1"/>
</dbReference>
<proteinExistence type="inferred from homology"/>
<dbReference type="UniPathway" id="UPA00053">
    <property type="reaction ID" value="UER00089"/>
</dbReference>
<dbReference type="PIRSF" id="PIRSF000505">
    <property type="entry name" value="EPSPS"/>
    <property type="match status" value="1"/>
</dbReference>
<dbReference type="NCBIfam" id="TIGR01356">
    <property type="entry name" value="aroA"/>
    <property type="match status" value="1"/>
</dbReference>
<organism evidence="11">
    <name type="scientific">marine metagenome</name>
    <dbReference type="NCBI Taxonomy" id="408172"/>
    <lineage>
        <taxon>unclassified sequences</taxon>
        <taxon>metagenomes</taxon>
        <taxon>ecological metagenomes</taxon>
    </lineage>
</organism>
<comment type="pathway">
    <text evidence="1">Metabolic intermediate biosynthesis; chorismate biosynthesis; chorismate from D-erythrose 4-phosphate and phosphoenolpyruvate: step 6/7.</text>
</comment>
<evidence type="ECO:0000256" key="3">
    <source>
        <dbReference type="ARBA" id="ARBA00012450"/>
    </source>
</evidence>
<dbReference type="GO" id="GO:0009073">
    <property type="term" value="P:aromatic amino acid family biosynthetic process"/>
    <property type="evidence" value="ECO:0007669"/>
    <property type="project" value="UniProtKB-KW"/>
</dbReference>
<dbReference type="InterPro" id="IPR023193">
    <property type="entry name" value="EPSP_synthase_CS"/>
</dbReference>
<keyword evidence="7" id="KW-0057">Aromatic amino acid biosynthesis</keyword>
<gene>
    <name evidence="11" type="ORF">METZ01_LOCUS24180</name>
</gene>
<dbReference type="InterPro" id="IPR001986">
    <property type="entry name" value="Enolpyruvate_Tfrase_dom"/>
</dbReference>
<reference evidence="11" key="1">
    <citation type="submission" date="2018-05" db="EMBL/GenBank/DDBJ databases">
        <authorList>
            <person name="Lanie J.A."/>
            <person name="Ng W.-L."/>
            <person name="Kazmierczak K.M."/>
            <person name="Andrzejewski T.M."/>
            <person name="Davidsen T.M."/>
            <person name="Wayne K.J."/>
            <person name="Tettelin H."/>
            <person name="Glass J.I."/>
            <person name="Rusch D."/>
            <person name="Podicherti R."/>
            <person name="Tsui H.-C.T."/>
            <person name="Winkler M.E."/>
        </authorList>
    </citation>
    <scope>NUCLEOTIDE SEQUENCE</scope>
</reference>
<dbReference type="Gene3D" id="3.65.10.10">
    <property type="entry name" value="Enolpyruvate transferase domain"/>
    <property type="match status" value="2"/>
</dbReference>
<dbReference type="AlphaFoldDB" id="A0A381PW88"/>
<dbReference type="GO" id="GO:0003866">
    <property type="term" value="F:3-phosphoshikimate 1-carboxyvinyltransferase activity"/>
    <property type="evidence" value="ECO:0007669"/>
    <property type="project" value="UniProtKB-EC"/>
</dbReference>
<evidence type="ECO:0000256" key="1">
    <source>
        <dbReference type="ARBA" id="ARBA00004811"/>
    </source>
</evidence>
<evidence type="ECO:0000256" key="5">
    <source>
        <dbReference type="ARBA" id="ARBA00022605"/>
    </source>
</evidence>
<keyword evidence="5" id="KW-0028">Amino-acid biosynthesis</keyword>
<dbReference type="GO" id="GO:0008652">
    <property type="term" value="P:amino acid biosynthetic process"/>
    <property type="evidence" value="ECO:0007669"/>
    <property type="project" value="UniProtKB-KW"/>
</dbReference>
<protein>
    <recommendedName>
        <fullName evidence="3">3-phosphoshikimate 1-carboxyvinyltransferase</fullName>
        <ecNumber evidence="3">2.5.1.19</ecNumber>
    </recommendedName>
    <alternativeName>
        <fullName evidence="8">5-enolpyruvylshikimate-3-phosphate synthase</fullName>
    </alternativeName>
</protein>
<dbReference type="InterPro" id="IPR006264">
    <property type="entry name" value="EPSP_synthase"/>
</dbReference>
<evidence type="ECO:0000259" key="10">
    <source>
        <dbReference type="Pfam" id="PF00275"/>
    </source>
</evidence>
<evidence type="ECO:0000256" key="9">
    <source>
        <dbReference type="ARBA" id="ARBA00044633"/>
    </source>
</evidence>
<feature type="domain" description="Enolpyruvate transferase" evidence="10">
    <location>
        <begin position="8"/>
        <end position="421"/>
    </location>
</feature>
<dbReference type="InterPro" id="IPR036968">
    <property type="entry name" value="Enolpyruvate_Tfrase_sf"/>
</dbReference>
<dbReference type="EC" id="2.5.1.19" evidence="3"/>
<evidence type="ECO:0000256" key="7">
    <source>
        <dbReference type="ARBA" id="ARBA00023141"/>
    </source>
</evidence>
<dbReference type="CDD" id="cd01556">
    <property type="entry name" value="EPSP_synthase"/>
    <property type="match status" value="1"/>
</dbReference>
<evidence type="ECO:0000256" key="4">
    <source>
        <dbReference type="ARBA" id="ARBA00022490"/>
    </source>
</evidence>
<dbReference type="PROSITE" id="PS00104">
    <property type="entry name" value="EPSP_SYNTHASE_1"/>
    <property type="match status" value="1"/>
</dbReference>
<evidence type="ECO:0000313" key="11">
    <source>
        <dbReference type="EMBL" id="SUZ71326.1"/>
    </source>
</evidence>
<keyword evidence="4" id="KW-0963">Cytoplasm</keyword>